<dbReference type="Proteomes" id="UP000327493">
    <property type="component" value="Chromosome 22"/>
</dbReference>
<keyword evidence="2" id="KW-1185">Reference proteome</keyword>
<protein>
    <submittedName>
        <fullName evidence="1">Uncharacterized protein</fullName>
    </submittedName>
</protein>
<gene>
    <name evidence="1" type="ORF">FQN60_013841</name>
</gene>
<proteinExistence type="predicted"/>
<reference evidence="1 2" key="1">
    <citation type="submission" date="2019-08" db="EMBL/GenBank/DDBJ databases">
        <title>A chromosome-level genome assembly, high-density linkage maps, and genome scans reveal the genomic architecture of hybrid incompatibilities underlying speciation via character displacement in darters (Percidae: Etheostominae).</title>
        <authorList>
            <person name="Moran R.L."/>
            <person name="Catchen J.M."/>
            <person name="Fuller R.C."/>
        </authorList>
    </citation>
    <scope>NUCLEOTIDE SEQUENCE [LARGE SCALE GENOMIC DNA]</scope>
    <source>
        <strain evidence="1">EspeVRDwgs_2016</strain>
        <tissue evidence="1">Muscle</tissue>
    </source>
</reference>
<comment type="caution">
    <text evidence="1">The sequence shown here is derived from an EMBL/GenBank/DDBJ whole genome shotgun (WGS) entry which is preliminary data.</text>
</comment>
<sequence>MRSMQIGRLALSFCHGSEGKSCREELRAIILPKERLIYAKEEGEEERKEHSLTTKIYNGLHCKGESNTITQIHCYSPAHTGRVFYICAGNSERRSDTHLHSLLCLSPHIDRLLRG</sequence>
<dbReference type="EMBL" id="VOFY01000022">
    <property type="protein sequence ID" value="KAA8580883.1"/>
    <property type="molecule type" value="Genomic_DNA"/>
</dbReference>
<evidence type="ECO:0000313" key="2">
    <source>
        <dbReference type="Proteomes" id="UP000327493"/>
    </source>
</evidence>
<dbReference type="AlphaFoldDB" id="A0A5J5CJI1"/>
<name>A0A5J5CJI1_9PERO</name>
<organism evidence="1 2">
    <name type="scientific">Etheostoma spectabile</name>
    <name type="common">orangethroat darter</name>
    <dbReference type="NCBI Taxonomy" id="54343"/>
    <lineage>
        <taxon>Eukaryota</taxon>
        <taxon>Metazoa</taxon>
        <taxon>Chordata</taxon>
        <taxon>Craniata</taxon>
        <taxon>Vertebrata</taxon>
        <taxon>Euteleostomi</taxon>
        <taxon>Actinopterygii</taxon>
        <taxon>Neopterygii</taxon>
        <taxon>Teleostei</taxon>
        <taxon>Neoteleostei</taxon>
        <taxon>Acanthomorphata</taxon>
        <taxon>Eupercaria</taxon>
        <taxon>Perciformes</taxon>
        <taxon>Percoidei</taxon>
        <taxon>Percidae</taxon>
        <taxon>Etheostomatinae</taxon>
        <taxon>Etheostoma</taxon>
    </lineage>
</organism>
<accession>A0A5J5CJI1</accession>
<evidence type="ECO:0000313" key="1">
    <source>
        <dbReference type="EMBL" id="KAA8580883.1"/>
    </source>
</evidence>